<evidence type="ECO:0000256" key="3">
    <source>
        <dbReference type="ARBA" id="ARBA00022475"/>
    </source>
</evidence>
<comment type="subcellular location">
    <subcellularLocation>
        <location evidence="1">Periplasm</location>
    </subcellularLocation>
</comment>
<protein>
    <submittedName>
        <fullName evidence="8">Uncharacterized protein</fullName>
    </submittedName>
</protein>
<dbReference type="PATRIC" id="fig|1307761.3.peg.2514"/>
<evidence type="ECO:0000256" key="6">
    <source>
        <dbReference type="ARBA" id="ARBA00023139"/>
    </source>
</evidence>
<accession>V5WJV9</accession>
<evidence type="ECO:0000256" key="2">
    <source>
        <dbReference type="ARBA" id="ARBA00008520"/>
    </source>
</evidence>
<organism evidence="8 9">
    <name type="scientific">Salinispira pacifica</name>
    <dbReference type="NCBI Taxonomy" id="1307761"/>
    <lineage>
        <taxon>Bacteria</taxon>
        <taxon>Pseudomonadati</taxon>
        <taxon>Spirochaetota</taxon>
        <taxon>Spirochaetia</taxon>
        <taxon>Spirochaetales</taxon>
        <taxon>Spirochaetaceae</taxon>
        <taxon>Salinispira</taxon>
    </lineage>
</organism>
<gene>
    <name evidence="8" type="ORF">L21SP2_2522</name>
</gene>
<dbReference type="OrthoDB" id="55273at2"/>
<evidence type="ECO:0000256" key="5">
    <source>
        <dbReference type="ARBA" id="ARBA00023136"/>
    </source>
</evidence>
<dbReference type="PANTHER" id="PTHR43649:SF33">
    <property type="entry name" value="POLYGALACTURONAN_RHAMNOGALACTURONAN-BINDING PROTEIN YTCQ"/>
    <property type="match status" value="1"/>
</dbReference>
<dbReference type="Proteomes" id="UP000018680">
    <property type="component" value="Chromosome"/>
</dbReference>
<name>V5WJV9_9SPIO</name>
<dbReference type="InterPro" id="IPR050490">
    <property type="entry name" value="Bact_solute-bd_prot1"/>
</dbReference>
<keyword evidence="6" id="KW-0564">Palmitate</keyword>
<dbReference type="Pfam" id="PF13416">
    <property type="entry name" value="SBP_bac_8"/>
    <property type="match status" value="1"/>
</dbReference>
<reference evidence="8 9" key="1">
    <citation type="journal article" date="2015" name="Stand. Genomic Sci.">
        <title>Complete genome sequence and description of Salinispira pacifica gen. nov., sp. nov., a novel spirochaete isolated form a hypersaline microbial mat.</title>
        <authorList>
            <person name="Ben Hania W."/>
            <person name="Joseph M."/>
            <person name="Schumann P."/>
            <person name="Bunk B."/>
            <person name="Fiebig A."/>
            <person name="Sproer C."/>
            <person name="Klenk H.P."/>
            <person name="Fardeau M.L."/>
            <person name="Spring S."/>
        </authorList>
    </citation>
    <scope>NUCLEOTIDE SEQUENCE [LARGE SCALE GENOMIC DNA]</scope>
    <source>
        <strain evidence="8 9">L21-RPul-D2</strain>
    </source>
</reference>
<dbReference type="RefSeq" id="WP_024268777.1">
    <property type="nucleotide sequence ID" value="NC_023035.1"/>
</dbReference>
<dbReference type="AlphaFoldDB" id="V5WJV9"/>
<dbReference type="InterPro" id="IPR006059">
    <property type="entry name" value="SBP"/>
</dbReference>
<dbReference type="Gene3D" id="3.40.190.10">
    <property type="entry name" value="Periplasmic binding protein-like II"/>
    <property type="match status" value="1"/>
</dbReference>
<dbReference type="KEGG" id="slr:L21SP2_2522"/>
<sequence length="445" mass="49973">MSFKTKVLGILTVVLLIFSVIPLAAEGEQEQNVSANPEEMTGKITVWSFTDEVGGMIEHFNAEYPGIEVEFVVIPNDDEVYLNKMITTMRSRDSVPDVFTGEAAYFRQFVEAGFWEPISDAPYNAEELVDDLVPYVVDLSRNDDGDITALSWQATPGAMFYRRSTAEQVLGTDDPDTVSEYTSDINKYYELGEMIRDEYDGEKYLVAGFSDMSEFIFNQRSEPYVQDGVLTIPPSLVEYMDLAKEMRENGIEGGIGTWTPAWFSGMADASVFSYILPTWGLHYVLKPNAEPEANAGEAEFSGDWGLAVPPAPYNWGGTWIGVSRFSENKDLAWQFVKYVGSNPEFAKAWAEETGDFVGNLTVVEEIKDDFAEPFLGGQNHYEYFYNEVQKIDVSRVGPWDFQIQNAWGDQVELYANGEKTRQEAFDGFTAAMADILPDVEVVIEE</sequence>
<comment type="similarity">
    <text evidence="2">Belongs to the bacterial solute-binding protein 1 family.</text>
</comment>
<evidence type="ECO:0000313" key="9">
    <source>
        <dbReference type="Proteomes" id="UP000018680"/>
    </source>
</evidence>
<dbReference type="STRING" id="1307761.L21SP2_2522"/>
<proteinExistence type="inferred from homology"/>
<keyword evidence="7" id="KW-0449">Lipoprotein</keyword>
<keyword evidence="5" id="KW-0472">Membrane</keyword>
<dbReference type="SUPFAM" id="SSF53850">
    <property type="entry name" value="Periplasmic binding protein-like II"/>
    <property type="match status" value="1"/>
</dbReference>
<dbReference type="GO" id="GO:0042597">
    <property type="term" value="C:periplasmic space"/>
    <property type="evidence" value="ECO:0007669"/>
    <property type="project" value="UniProtKB-SubCell"/>
</dbReference>
<keyword evidence="9" id="KW-1185">Reference proteome</keyword>
<dbReference type="PANTHER" id="PTHR43649">
    <property type="entry name" value="ARABINOSE-BINDING PROTEIN-RELATED"/>
    <property type="match status" value="1"/>
</dbReference>
<keyword evidence="3" id="KW-1003">Cell membrane</keyword>
<evidence type="ECO:0000256" key="4">
    <source>
        <dbReference type="ARBA" id="ARBA00022729"/>
    </source>
</evidence>
<evidence type="ECO:0000256" key="7">
    <source>
        <dbReference type="ARBA" id="ARBA00023288"/>
    </source>
</evidence>
<evidence type="ECO:0000313" key="8">
    <source>
        <dbReference type="EMBL" id="AHC15874.1"/>
    </source>
</evidence>
<dbReference type="EMBL" id="CP006939">
    <property type="protein sequence ID" value="AHC15874.1"/>
    <property type="molecule type" value="Genomic_DNA"/>
</dbReference>
<evidence type="ECO:0000256" key="1">
    <source>
        <dbReference type="ARBA" id="ARBA00004418"/>
    </source>
</evidence>
<dbReference type="eggNOG" id="COG1653">
    <property type="taxonomic scope" value="Bacteria"/>
</dbReference>
<dbReference type="HOGENOM" id="CLU_031285_2_2_12"/>
<keyword evidence="4" id="KW-0732">Signal</keyword>